<evidence type="ECO:0000313" key="2">
    <source>
        <dbReference type="EMBL" id="HIQ69368.1"/>
    </source>
</evidence>
<dbReference type="Gene3D" id="2.130.10.30">
    <property type="entry name" value="Regulator of chromosome condensation 1/beta-lactamase-inhibitor protein II"/>
    <property type="match status" value="1"/>
</dbReference>
<dbReference type="SUPFAM" id="SSF82171">
    <property type="entry name" value="DPP6 N-terminal domain-like"/>
    <property type="match status" value="1"/>
</dbReference>
<reference evidence="2" key="1">
    <citation type="submission" date="2020-10" db="EMBL/GenBank/DDBJ databases">
        <authorList>
            <person name="Gilroy R."/>
        </authorList>
    </citation>
    <scope>NUCLEOTIDE SEQUENCE</scope>
    <source>
        <strain evidence="2">ChiSjej2B20-13462</strain>
    </source>
</reference>
<proteinExistence type="predicted"/>
<dbReference type="SUPFAM" id="SSF50985">
    <property type="entry name" value="RCC1/BLIP-II"/>
    <property type="match status" value="1"/>
</dbReference>
<keyword evidence="1" id="KW-1133">Transmembrane helix</keyword>
<dbReference type="InterPro" id="IPR009091">
    <property type="entry name" value="RCC1/BLIP-II"/>
</dbReference>
<evidence type="ECO:0000313" key="3">
    <source>
        <dbReference type="Proteomes" id="UP000886874"/>
    </source>
</evidence>
<keyword evidence="1" id="KW-0472">Membrane</keyword>
<keyword evidence="1" id="KW-0812">Transmembrane</keyword>
<name>A0A9D0Z5H1_9FIRM</name>
<protein>
    <submittedName>
        <fullName evidence="2">Uncharacterized protein</fullName>
    </submittedName>
</protein>
<gene>
    <name evidence="2" type="ORF">IAA67_03440</name>
</gene>
<sequence>MEKKKQIIVLAAALIVMAAGVALWAFHRSPAAEPPAEDPAAAYAAQKLAERYANGQAAMEREDWEWALGIFTSLGDYADSAQQAEAAQAQIDALEARRLEDAYQAAEALEQAEDFYGAAEAFLALEDYADSASRALACWYQEGEQQEQMENRGAAAIAFGKAGDYQDARVRSLQLWDQVAVRRTITAGFDYTVSLAEDGTLLHTRRLQLQDVYQEDPSRLGTIIAVDGLLCLRDDGTVICPWTRDLDLAEEVSAWRDIVSIADGTGLKLDGTVAQSSYSARTYAQFSDAEKWKDLVAIDGHCGLRADGTVVETGGIFRTYGQWTGVKAISCGNGCLIALREDGRLYAEALTGGIQTDKSGLVEGIDRVVSLSSGEDARHCAVVQEDGTVKIWGDNEWGQCNTEGWTDLIAVAVGPYHTVGLKRDGTLVATGVTDRDESAEDPHIFGGQCDVEGWRVSLGAQPLDSSSYTPEQLAARLEERLPQWSCLFQEPFDGIGGTPGDFMAAGADGAAYWTAVDELDHPTIIRNTDDTAAVLYTAHNLRDFSALTAYQDHLYFLQKRDDIFYDLYRIPVSDGSPELVFERLRSFTSCAPYCLAGNWAFLTTSTEQLLAISLETPEDPVLLLDPGQQCALVSFFPADNGLVLEVKCTQDDADVWCWLHLSAQGVKLLDVVEKADFCVRYYKGGNLGLFQVVITDEAFELCRMDAVTGSKCDPTMSIPMEPGQFPAIRSCVGKTATLCIQGADERGQLWEAFYALDLTTGTIRTLLDYPYEGTHNVSPARLFEVQQCGDDLYLLGYHRFFRITRYRGLYAGAAPVEEGFDDKSMKWFSLDGD</sequence>
<feature type="transmembrane region" description="Helical" evidence="1">
    <location>
        <begin position="7"/>
        <end position="26"/>
    </location>
</feature>
<evidence type="ECO:0000256" key="1">
    <source>
        <dbReference type="SAM" id="Phobius"/>
    </source>
</evidence>
<dbReference type="Proteomes" id="UP000886874">
    <property type="component" value="Unassembled WGS sequence"/>
</dbReference>
<dbReference type="AlphaFoldDB" id="A0A9D0Z5H1"/>
<accession>A0A9D0Z5H1</accession>
<organism evidence="2 3">
    <name type="scientific">Candidatus Avoscillospira stercorigallinarum</name>
    <dbReference type="NCBI Taxonomy" id="2840708"/>
    <lineage>
        <taxon>Bacteria</taxon>
        <taxon>Bacillati</taxon>
        <taxon>Bacillota</taxon>
        <taxon>Clostridia</taxon>
        <taxon>Eubacteriales</taxon>
        <taxon>Oscillospiraceae</taxon>
        <taxon>Oscillospiraceae incertae sedis</taxon>
        <taxon>Candidatus Avoscillospira</taxon>
    </lineage>
</organism>
<dbReference type="EMBL" id="DVFN01000052">
    <property type="protein sequence ID" value="HIQ69368.1"/>
    <property type="molecule type" value="Genomic_DNA"/>
</dbReference>
<comment type="caution">
    <text evidence="2">The sequence shown here is derived from an EMBL/GenBank/DDBJ whole genome shotgun (WGS) entry which is preliminary data.</text>
</comment>
<reference evidence="2" key="2">
    <citation type="journal article" date="2021" name="PeerJ">
        <title>Extensive microbial diversity within the chicken gut microbiome revealed by metagenomics and culture.</title>
        <authorList>
            <person name="Gilroy R."/>
            <person name="Ravi A."/>
            <person name="Getino M."/>
            <person name="Pursley I."/>
            <person name="Horton D.L."/>
            <person name="Alikhan N.F."/>
            <person name="Baker D."/>
            <person name="Gharbi K."/>
            <person name="Hall N."/>
            <person name="Watson M."/>
            <person name="Adriaenssens E.M."/>
            <person name="Foster-Nyarko E."/>
            <person name="Jarju S."/>
            <person name="Secka A."/>
            <person name="Antonio M."/>
            <person name="Oren A."/>
            <person name="Chaudhuri R.R."/>
            <person name="La Ragione R."/>
            <person name="Hildebrand F."/>
            <person name="Pallen M.J."/>
        </authorList>
    </citation>
    <scope>NUCLEOTIDE SEQUENCE</scope>
    <source>
        <strain evidence="2">ChiSjej2B20-13462</strain>
    </source>
</reference>